<reference evidence="3 4" key="1">
    <citation type="submission" date="2024-02" db="EMBL/GenBank/DDBJ databases">
        <title>De novo assembly and annotation of 12 fungi associated with fruit tree decline syndrome in Ontario, Canada.</title>
        <authorList>
            <person name="Sulman M."/>
            <person name="Ellouze W."/>
            <person name="Ilyukhin E."/>
        </authorList>
    </citation>
    <scope>NUCLEOTIDE SEQUENCE [LARGE SCALE GENOMIC DNA]</scope>
    <source>
        <strain evidence="3 4">M11/M66-122</strain>
    </source>
</reference>
<dbReference type="PANTHER" id="PTHR12891:SF0">
    <property type="entry name" value="MMS19 NUCLEOTIDE EXCISION REPAIR PROTEIN HOMOLOG"/>
    <property type="match status" value="1"/>
</dbReference>
<evidence type="ECO:0000256" key="1">
    <source>
        <dbReference type="RuleBase" id="RU367072"/>
    </source>
</evidence>
<dbReference type="SUPFAM" id="SSF48371">
    <property type="entry name" value="ARM repeat"/>
    <property type="match status" value="1"/>
</dbReference>
<comment type="subcellular location">
    <subcellularLocation>
        <location evidence="1">Nucleus</location>
    </subcellularLocation>
</comment>
<organism evidence="3 4">
    <name type="scientific">Diatrype stigma</name>
    <dbReference type="NCBI Taxonomy" id="117547"/>
    <lineage>
        <taxon>Eukaryota</taxon>
        <taxon>Fungi</taxon>
        <taxon>Dikarya</taxon>
        <taxon>Ascomycota</taxon>
        <taxon>Pezizomycotina</taxon>
        <taxon>Sordariomycetes</taxon>
        <taxon>Xylariomycetidae</taxon>
        <taxon>Xylariales</taxon>
        <taxon>Diatrypaceae</taxon>
        <taxon>Diatrype</taxon>
    </lineage>
</organism>
<keyword evidence="1" id="KW-0539">Nucleus</keyword>
<dbReference type="GO" id="GO:0006281">
    <property type="term" value="P:DNA repair"/>
    <property type="evidence" value="ECO:0007669"/>
    <property type="project" value="UniProtKB-UniRule"/>
</dbReference>
<evidence type="ECO:0000259" key="2">
    <source>
        <dbReference type="Pfam" id="PF14500"/>
    </source>
</evidence>
<dbReference type="GO" id="GO:0005634">
    <property type="term" value="C:nucleus"/>
    <property type="evidence" value="ECO:0007669"/>
    <property type="project" value="UniProtKB-SubCell"/>
</dbReference>
<comment type="similarity">
    <text evidence="1">Belongs to the MET18/MMS19 family.</text>
</comment>
<dbReference type="InterPro" id="IPR016024">
    <property type="entry name" value="ARM-type_fold"/>
</dbReference>
<dbReference type="Pfam" id="PF14500">
    <property type="entry name" value="MMS19_N"/>
    <property type="match status" value="1"/>
</dbReference>
<evidence type="ECO:0000313" key="4">
    <source>
        <dbReference type="Proteomes" id="UP001320420"/>
    </source>
</evidence>
<dbReference type="GO" id="GO:0051604">
    <property type="term" value="P:protein maturation"/>
    <property type="evidence" value="ECO:0007669"/>
    <property type="project" value="UniProtKB-UniRule"/>
</dbReference>
<dbReference type="PANTHER" id="PTHR12891">
    <property type="entry name" value="DNA REPAIR/TRANSCRIPTION PROTEIN MET18/MMS19"/>
    <property type="match status" value="1"/>
</dbReference>
<evidence type="ECO:0000313" key="3">
    <source>
        <dbReference type="EMBL" id="KAK7757757.1"/>
    </source>
</evidence>
<proteinExistence type="inferred from homology"/>
<feature type="domain" description="MMS19 N-terminal" evidence="2">
    <location>
        <begin position="71"/>
        <end position="332"/>
    </location>
</feature>
<dbReference type="GO" id="GO:0016226">
    <property type="term" value="P:iron-sulfur cluster assembly"/>
    <property type="evidence" value="ECO:0007669"/>
    <property type="project" value="UniProtKB-UniRule"/>
</dbReference>
<keyword evidence="1" id="KW-0227">DNA damage</keyword>
<keyword evidence="4" id="KW-1185">Reference proteome</keyword>
<gene>
    <name evidence="3" type="ORF">SLS62_000135</name>
</gene>
<comment type="function">
    <text evidence="1">Key component of the cytosolic iron-sulfur protein assembly (CIA) complex, a multiprotein complex that mediates the incorporation of iron-sulfur cluster into apoproteins specifically involved in DNA metabolism and genomic integrity. In the CIA complex, MMS19 acts as an adapter between early-acting CIA components and a subset of cellular target iron-sulfur proteins.</text>
</comment>
<name>A0AAN9YX07_9PEZI</name>
<dbReference type="Proteomes" id="UP001320420">
    <property type="component" value="Unassembled WGS sequence"/>
</dbReference>
<dbReference type="InterPro" id="IPR039920">
    <property type="entry name" value="MMS19"/>
</dbReference>
<sequence>MATVGFPELALQYVLSDDPEEAKVAAQKAASMIEASTNNRVLVGQWVSSINRWMPSASSDDGAGNGGQDDDDFISRAKALEFLASTLAVLKRDALKAEQVKLLVNFFCSLFSSDHKAGITASAKALQHLTDMKMFSPPIGNDIIEGVSKLGDDFKLQAPATRLEIYQLILGLLQDDSVSNDLGQRHGNTCDFMTGLLKVCSSERDPKNLMKWFEILKIFLQKFSPSDDVTSEVFKTFSAYFPITLRAAATSSGITPEDLKAALRSCFSAHHRLASHAIPYLIAKLDQGDAVTVTVKVDILQTIQACVTLYDNPKQSVVPYADQIWSALKYEVRKGEVEDTIEATLKVIQFLPARMEEDDLRLFFNNAWRDLAEDIASEKYALQAARLLAATFRETPQAFSMIGPALAHVKTTVLSTQSSSLKKDLLTLLNWVLTARSNLIDNHTFDQSLVNPLKDELFGDTFFQEIYLPLWNALSDRPYTERLEIFPKLIEGMATLVNQKSYEIEAHRLVTDPVCTEIFNLLSETVVTYPLRSRRFINTSQEAADDKISDYAIRYLATLALGKAMPQYPQGFQQVLLTYIELVKELFPARCHNKIFVYEIKNVGETLCDIAYSKASKASFTLSDSMTLIHAFLDGFFWMLTFRAPPRYWSAFISILNAAITRSLENIAARLALSEVKPRPLSKEEYGKLVAVYEQLLQAQHEKGTANSLAQTTKDLRASGYDDHQQVLAYCLCVLERLYHRFTDIYKVPNVAGDKGWMVGLHRDFVTPDWKLAAQQDIALHQLAQLATSIVRALSEDEQKALQLDQEAFRLLSTGSESFESICDDESFKTMAEISPMHQYRTAPLSMGILQGLFPGAMDHEYHLHALQNLKKVLLQTPTDPTSEVTRVTLDTIWTILSNKFVIKGDERKTEWLALLDDIAMSFITIWSGIEGRNPPTDVIRVLRSVLHFLSGDVARFQGNDPRMNGLLRLVCDKGLIGTAPGRQLAKSFEILLSPQECLRKENHAIRKRLADAWIYHQAVKPYLRRCLPSIRNLSTMEIFNETLEYTNRNLTTTSGREYERLERLMAETARRAVRHGRGSSDIPSDEAVHRSVATFSMLKYARFEHYADDVPQIVRIIIFSLRALEPGVEVSACLQVLLEILTKDPEAFQGHLPSLSKSLAKVYRSASPLGSAQNGPVMVVTDPLSFESGLVSPRDHRALAILSPQSKGTLADPRDNIVTCRKFVVDIFNKLPATYKQRELLPLRPALSRTMAAALNDCVREIRQTARAATEAWDKIDQADGADGAKQG</sequence>
<accession>A0AAN9YX07</accession>
<dbReference type="EMBL" id="JAKJXP020000001">
    <property type="protein sequence ID" value="KAK7757757.1"/>
    <property type="molecule type" value="Genomic_DNA"/>
</dbReference>
<dbReference type="InterPro" id="IPR029240">
    <property type="entry name" value="MMS19_N"/>
</dbReference>
<comment type="caution">
    <text evidence="3">The sequence shown here is derived from an EMBL/GenBank/DDBJ whole genome shotgun (WGS) entry which is preliminary data.</text>
</comment>
<dbReference type="GO" id="GO:0097361">
    <property type="term" value="C:cytosolic [4Fe-4S] assembly targeting complex"/>
    <property type="evidence" value="ECO:0007669"/>
    <property type="project" value="UniProtKB-UniRule"/>
</dbReference>
<protein>
    <recommendedName>
        <fullName evidence="1">MMS19 nucleotide excision repair protein</fullName>
    </recommendedName>
</protein>
<keyword evidence="1" id="KW-0234">DNA repair</keyword>